<evidence type="ECO:0000313" key="2">
    <source>
        <dbReference type="EMBL" id="QDT42530.1"/>
    </source>
</evidence>
<dbReference type="KEGG" id="gaz:Pan241w_26150"/>
<dbReference type="EMBL" id="CP036269">
    <property type="protein sequence ID" value="QDT42530.1"/>
    <property type="molecule type" value="Genomic_DNA"/>
</dbReference>
<dbReference type="Proteomes" id="UP000317171">
    <property type="component" value="Chromosome"/>
</dbReference>
<name>A0A517RF98_9PLAN</name>
<dbReference type="AlphaFoldDB" id="A0A517RF98"/>
<evidence type="ECO:0000256" key="1">
    <source>
        <dbReference type="SAM" id="MobiDB-lite"/>
    </source>
</evidence>
<evidence type="ECO:0000313" key="3">
    <source>
        <dbReference type="Proteomes" id="UP000317171"/>
    </source>
</evidence>
<organism evidence="2 3">
    <name type="scientific">Gimesia alba</name>
    <dbReference type="NCBI Taxonomy" id="2527973"/>
    <lineage>
        <taxon>Bacteria</taxon>
        <taxon>Pseudomonadati</taxon>
        <taxon>Planctomycetota</taxon>
        <taxon>Planctomycetia</taxon>
        <taxon>Planctomycetales</taxon>
        <taxon>Planctomycetaceae</taxon>
        <taxon>Gimesia</taxon>
    </lineage>
</organism>
<feature type="region of interest" description="Disordered" evidence="1">
    <location>
        <begin position="1"/>
        <end position="55"/>
    </location>
</feature>
<reference evidence="2 3" key="1">
    <citation type="submission" date="2019-02" db="EMBL/GenBank/DDBJ databases">
        <title>Deep-cultivation of Planctomycetes and their phenomic and genomic characterization uncovers novel biology.</title>
        <authorList>
            <person name="Wiegand S."/>
            <person name="Jogler M."/>
            <person name="Boedeker C."/>
            <person name="Pinto D."/>
            <person name="Vollmers J."/>
            <person name="Rivas-Marin E."/>
            <person name="Kohn T."/>
            <person name="Peeters S.H."/>
            <person name="Heuer A."/>
            <person name="Rast P."/>
            <person name="Oberbeckmann S."/>
            <person name="Bunk B."/>
            <person name="Jeske O."/>
            <person name="Meyerdierks A."/>
            <person name="Storesund J.E."/>
            <person name="Kallscheuer N."/>
            <person name="Luecker S."/>
            <person name="Lage O.M."/>
            <person name="Pohl T."/>
            <person name="Merkel B.J."/>
            <person name="Hornburger P."/>
            <person name="Mueller R.-W."/>
            <person name="Bruemmer F."/>
            <person name="Labrenz M."/>
            <person name="Spormann A.M."/>
            <person name="Op den Camp H."/>
            <person name="Overmann J."/>
            <person name="Amann R."/>
            <person name="Jetten M.S.M."/>
            <person name="Mascher T."/>
            <person name="Medema M.H."/>
            <person name="Devos D.P."/>
            <person name="Kaster A.-K."/>
            <person name="Ovreas L."/>
            <person name="Rohde M."/>
            <person name="Galperin M.Y."/>
            <person name="Jogler C."/>
        </authorList>
    </citation>
    <scope>NUCLEOTIDE SEQUENCE [LARGE SCALE GENOMIC DNA]</scope>
    <source>
        <strain evidence="2 3">Pan241w</strain>
    </source>
</reference>
<gene>
    <name evidence="2" type="ORF">Pan241w_26150</name>
</gene>
<protein>
    <submittedName>
        <fullName evidence="2">Uncharacterized protein</fullName>
    </submittedName>
</protein>
<keyword evidence="3" id="KW-1185">Reference proteome</keyword>
<proteinExistence type="predicted"/>
<accession>A0A517RF98</accession>
<sequence length="55" mass="5911">MSEKQQPNPAENAHEGHDGPQFVENGYNGPPPSPRADMRPVSPPPPPPKDKGNSQ</sequence>